<sequence>MDLVELSQTNMPPTSEEETIALERLTSLDIRLSKLDEQVSLAQQVVDELKPQQTQLQEKRRTYVSIISPLRRLPSEIIVEIMFFAVWSPQRKEDFMIKGGPLTGADSTKEPKQKIIRPLESHMLQVKQLLNFMLVSQRWRRLAHGTPRLWAHFELSLYSDNRPLQSLVPPLQIWFDRAQELPLSLKLVYSNAIVGSDLETEVFARFLERNRRRWKELRLHMNCLGPLLKLFQPGRMEGFLSKLSLDDVGGALLDGGSKGEGEEGGRDKSTDPTVWAQLETLSIFGEFCHGMGSAGNGNLDDTGSQGAVEDPWPVDVLPRLATFDLFLPFQTVSSWSWIPWSRLTELKLSSRDVYDDYLGILKSCCSLKRCYISFEHCYLSRRTAAHDDPVNDDSDVDNNDNIVTAGGHESDDDDVHLLHLEELILDPIQLGYIAPFFSRLVLPSLSRLCVRQDKRYESGILVPGETIGHALIRFIQRSINGVAGDEGSASGSLSTPFSLRVLDMDLYEPIFLEYVSPQISDRNYVEIFEHLGLLEELHLKDGVTRAGFFEAVGKHGLLPSLRTISIDVGQDEEARRRFEGFVKARTLA</sequence>
<evidence type="ECO:0000313" key="3">
    <source>
        <dbReference type="Proteomes" id="UP000307440"/>
    </source>
</evidence>
<dbReference type="SUPFAM" id="SSF81383">
    <property type="entry name" value="F-box domain"/>
    <property type="match status" value="1"/>
</dbReference>
<accession>A0A5C3KN24</accession>
<reference evidence="2 3" key="1">
    <citation type="journal article" date="2019" name="Nat. Ecol. Evol.">
        <title>Megaphylogeny resolves global patterns of mushroom evolution.</title>
        <authorList>
            <person name="Varga T."/>
            <person name="Krizsan K."/>
            <person name="Foldi C."/>
            <person name="Dima B."/>
            <person name="Sanchez-Garcia M."/>
            <person name="Sanchez-Ramirez S."/>
            <person name="Szollosi G.J."/>
            <person name="Szarkandi J.G."/>
            <person name="Papp V."/>
            <person name="Albert L."/>
            <person name="Andreopoulos W."/>
            <person name="Angelini C."/>
            <person name="Antonin V."/>
            <person name="Barry K.W."/>
            <person name="Bougher N.L."/>
            <person name="Buchanan P."/>
            <person name="Buyck B."/>
            <person name="Bense V."/>
            <person name="Catcheside P."/>
            <person name="Chovatia M."/>
            <person name="Cooper J."/>
            <person name="Damon W."/>
            <person name="Desjardin D."/>
            <person name="Finy P."/>
            <person name="Geml J."/>
            <person name="Haridas S."/>
            <person name="Hughes K."/>
            <person name="Justo A."/>
            <person name="Karasinski D."/>
            <person name="Kautmanova I."/>
            <person name="Kiss B."/>
            <person name="Kocsube S."/>
            <person name="Kotiranta H."/>
            <person name="LaButti K.M."/>
            <person name="Lechner B.E."/>
            <person name="Liimatainen K."/>
            <person name="Lipzen A."/>
            <person name="Lukacs Z."/>
            <person name="Mihaltcheva S."/>
            <person name="Morgado L.N."/>
            <person name="Niskanen T."/>
            <person name="Noordeloos M.E."/>
            <person name="Ohm R.A."/>
            <person name="Ortiz-Santana B."/>
            <person name="Ovrebo C."/>
            <person name="Racz N."/>
            <person name="Riley R."/>
            <person name="Savchenko A."/>
            <person name="Shiryaev A."/>
            <person name="Soop K."/>
            <person name="Spirin V."/>
            <person name="Szebenyi C."/>
            <person name="Tomsovsky M."/>
            <person name="Tulloss R.E."/>
            <person name="Uehling J."/>
            <person name="Grigoriev I.V."/>
            <person name="Vagvolgyi C."/>
            <person name="Papp T."/>
            <person name="Martin F.M."/>
            <person name="Miettinen O."/>
            <person name="Hibbett D.S."/>
            <person name="Nagy L.G."/>
        </authorList>
    </citation>
    <scope>NUCLEOTIDE SEQUENCE [LARGE SCALE GENOMIC DNA]</scope>
    <source>
        <strain evidence="2 3">CBS 121175</strain>
    </source>
</reference>
<dbReference type="InterPro" id="IPR036047">
    <property type="entry name" value="F-box-like_dom_sf"/>
</dbReference>
<proteinExistence type="predicted"/>
<dbReference type="EMBL" id="ML210267">
    <property type="protein sequence ID" value="TFK21487.1"/>
    <property type="molecule type" value="Genomic_DNA"/>
</dbReference>
<name>A0A5C3KN24_COPMA</name>
<keyword evidence="3" id="KW-1185">Reference proteome</keyword>
<dbReference type="STRING" id="230819.A0A5C3KN24"/>
<organism evidence="2 3">
    <name type="scientific">Coprinopsis marcescibilis</name>
    <name type="common">Agaric fungus</name>
    <name type="synonym">Psathyrella marcescibilis</name>
    <dbReference type="NCBI Taxonomy" id="230819"/>
    <lineage>
        <taxon>Eukaryota</taxon>
        <taxon>Fungi</taxon>
        <taxon>Dikarya</taxon>
        <taxon>Basidiomycota</taxon>
        <taxon>Agaricomycotina</taxon>
        <taxon>Agaricomycetes</taxon>
        <taxon>Agaricomycetidae</taxon>
        <taxon>Agaricales</taxon>
        <taxon>Agaricineae</taxon>
        <taxon>Psathyrellaceae</taxon>
        <taxon>Coprinopsis</taxon>
    </lineage>
</organism>
<dbReference type="OrthoDB" id="3365698at2759"/>
<protein>
    <submittedName>
        <fullName evidence="2">Uncharacterized protein</fullName>
    </submittedName>
</protein>
<evidence type="ECO:0000313" key="2">
    <source>
        <dbReference type="EMBL" id="TFK21487.1"/>
    </source>
</evidence>
<dbReference type="Gene3D" id="1.20.1280.50">
    <property type="match status" value="1"/>
</dbReference>
<dbReference type="Proteomes" id="UP000307440">
    <property type="component" value="Unassembled WGS sequence"/>
</dbReference>
<feature type="region of interest" description="Disordered" evidence="1">
    <location>
        <begin position="388"/>
        <end position="408"/>
    </location>
</feature>
<dbReference type="AlphaFoldDB" id="A0A5C3KN24"/>
<evidence type="ECO:0000256" key="1">
    <source>
        <dbReference type="SAM" id="MobiDB-lite"/>
    </source>
</evidence>
<gene>
    <name evidence="2" type="ORF">FA15DRAFT_597829</name>
</gene>